<dbReference type="EMBL" id="FZNR01000002">
    <property type="protein sequence ID" value="SNR48496.1"/>
    <property type="molecule type" value="Genomic_DNA"/>
</dbReference>
<sequence>MQPGELDGARLARRLRELRTAHWPELKVTQQQVAEAVGGESGPLSLSLISSWESVRKPVLPPANRLAGYAMFFATRRSVESSPARLLSEHELTADEQRAREELHAELFSLRFPGGDPTEHDPQRAAHIGPAAAVVEPGTWYFPDQRPIIIVSGSLPKRFRERMPFTDTKDRDYVRSYSLADLDALIEVHGHIRAVNPAADVHIRRSEEMVEDDFTSHLVLIGGVDWNAVNRDITRRLDLPVRQQRRPNDEDIGCFSTADGRVLEPVLDQSNGLLLEDVAHFFRGKSPYNARRTVTLCNGMFGRGTYGAVRALTDAKFRDRNENYIRQRFPNAAAFSMLMRVRINPNGAVVTPDWTQDAERLHEWPSAAEE</sequence>
<evidence type="ECO:0000313" key="2">
    <source>
        <dbReference type="Proteomes" id="UP000198415"/>
    </source>
</evidence>
<proteinExistence type="predicted"/>
<organism evidence="1 2">
    <name type="scientific">Actinoplanes regularis</name>
    <dbReference type="NCBI Taxonomy" id="52697"/>
    <lineage>
        <taxon>Bacteria</taxon>
        <taxon>Bacillati</taxon>
        <taxon>Actinomycetota</taxon>
        <taxon>Actinomycetes</taxon>
        <taxon>Micromonosporales</taxon>
        <taxon>Micromonosporaceae</taxon>
        <taxon>Actinoplanes</taxon>
    </lineage>
</organism>
<protein>
    <submittedName>
        <fullName evidence="1">Helix-turn-helix domain-containing protein</fullName>
    </submittedName>
</protein>
<gene>
    <name evidence="1" type="ORF">SAMN06264365_102768</name>
</gene>
<dbReference type="InterPro" id="IPR010982">
    <property type="entry name" value="Lambda_DNA-bd_dom_sf"/>
</dbReference>
<reference evidence="1 2" key="1">
    <citation type="submission" date="2017-06" db="EMBL/GenBank/DDBJ databases">
        <authorList>
            <person name="Kim H.J."/>
            <person name="Triplett B.A."/>
        </authorList>
    </citation>
    <scope>NUCLEOTIDE SEQUENCE [LARGE SCALE GENOMIC DNA]</scope>
    <source>
        <strain evidence="1 2">DSM 43151</strain>
    </source>
</reference>
<keyword evidence="2" id="KW-1185">Reference proteome</keyword>
<dbReference type="AlphaFoldDB" id="A0A238WPL6"/>
<name>A0A238WPL6_9ACTN</name>
<dbReference type="RefSeq" id="WP_089292521.1">
    <property type="nucleotide sequence ID" value="NZ_BOMU01000018.1"/>
</dbReference>
<dbReference type="Proteomes" id="UP000198415">
    <property type="component" value="Unassembled WGS sequence"/>
</dbReference>
<evidence type="ECO:0000313" key="1">
    <source>
        <dbReference type="EMBL" id="SNR48496.1"/>
    </source>
</evidence>
<accession>A0A238WPL6</accession>
<dbReference type="Gene3D" id="1.10.260.40">
    <property type="entry name" value="lambda repressor-like DNA-binding domains"/>
    <property type="match status" value="1"/>
</dbReference>
<dbReference type="OrthoDB" id="3658635at2"/>
<dbReference type="GO" id="GO:0003677">
    <property type="term" value="F:DNA binding"/>
    <property type="evidence" value="ECO:0007669"/>
    <property type="project" value="InterPro"/>
</dbReference>